<dbReference type="EMBL" id="JANYMP010000009">
    <property type="protein sequence ID" value="MCS7479129.1"/>
    <property type="molecule type" value="Genomic_DNA"/>
</dbReference>
<reference evidence="1" key="1">
    <citation type="submission" date="2022-08" db="EMBL/GenBank/DDBJ databases">
        <authorList>
            <person name="Tistechok S."/>
            <person name="Samborskyy M."/>
            <person name="Roman I."/>
        </authorList>
    </citation>
    <scope>NUCLEOTIDE SEQUENCE</scope>
    <source>
        <strain evidence="1">DSM 103496</strain>
    </source>
</reference>
<protein>
    <submittedName>
        <fullName evidence="1">Uncharacterized protein</fullName>
    </submittedName>
</protein>
<evidence type="ECO:0000313" key="1">
    <source>
        <dbReference type="EMBL" id="MCS7479129.1"/>
    </source>
</evidence>
<sequence length="57" mass="6185">MGDAEVAQSLDRDRCVRAEFVGDSEQADLLTIGGDHDRGGSSRLDRGQRVDRLLVVA</sequence>
<name>A0A9X3A117_9PSEU</name>
<proteinExistence type="predicted"/>
<organism evidence="1 2">
    <name type="scientific">Umezawaea endophytica</name>
    <dbReference type="NCBI Taxonomy" id="1654476"/>
    <lineage>
        <taxon>Bacteria</taxon>
        <taxon>Bacillati</taxon>
        <taxon>Actinomycetota</taxon>
        <taxon>Actinomycetes</taxon>
        <taxon>Pseudonocardiales</taxon>
        <taxon>Pseudonocardiaceae</taxon>
        <taxon>Umezawaea</taxon>
    </lineage>
</organism>
<dbReference type="RefSeq" id="WP_259624635.1">
    <property type="nucleotide sequence ID" value="NZ_JANYMP010000009.1"/>
</dbReference>
<gene>
    <name evidence="1" type="ORF">NZH93_19895</name>
</gene>
<accession>A0A9X3A117</accession>
<evidence type="ECO:0000313" key="2">
    <source>
        <dbReference type="Proteomes" id="UP001141259"/>
    </source>
</evidence>
<dbReference type="Proteomes" id="UP001141259">
    <property type="component" value="Unassembled WGS sequence"/>
</dbReference>
<dbReference type="AlphaFoldDB" id="A0A9X3A117"/>
<comment type="caution">
    <text evidence="1">The sequence shown here is derived from an EMBL/GenBank/DDBJ whole genome shotgun (WGS) entry which is preliminary data.</text>
</comment>
<keyword evidence="2" id="KW-1185">Reference proteome</keyword>